<sequence>MKRRILSVLAIAIGLASCSTAYRQGQTPDDVYYSPAKEKTEAYASANNNRQYDRYQQRNNNNYDDYTSSSEDNYLRMKIQDRYRWGALDDYDYWYSPSYAFNNYYGYNSFNPFMFNSWGLSYYYSPFASIRPYGWFNSYYPTYGYYTPYNGYFGHNYGYGYMPVFTSNTRKVNGVHRPLLGSYANNNYNNNNNRSRTNGRYIPGFNDNGSRYNNRNNSLNNNNVNRSNSNFNNNNNSAPVRSFTPSSSSGSSSSGGGGGVSRQPRH</sequence>
<dbReference type="PROSITE" id="PS51257">
    <property type="entry name" value="PROKAR_LIPOPROTEIN"/>
    <property type="match status" value="1"/>
</dbReference>
<gene>
    <name evidence="3" type="ORF">FC093_18610</name>
</gene>
<evidence type="ECO:0008006" key="5">
    <source>
        <dbReference type="Google" id="ProtNLM"/>
    </source>
</evidence>
<evidence type="ECO:0000313" key="4">
    <source>
        <dbReference type="Proteomes" id="UP000305848"/>
    </source>
</evidence>
<reference evidence="3 4" key="1">
    <citation type="submission" date="2019-05" db="EMBL/GenBank/DDBJ databases">
        <title>Panacibacter sp. strain 17mud1-8 Genome sequencing and assembly.</title>
        <authorList>
            <person name="Chhetri G."/>
        </authorList>
    </citation>
    <scope>NUCLEOTIDE SEQUENCE [LARGE SCALE GENOMIC DNA]</scope>
    <source>
        <strain evidence="3 4">17mud1-8</strain>
    </source>
</reference>
<keyword evidence="2" id="KW-0732">Signal</keyword>
<organism evidence="3 4">
    <name type="scientific">Ilyomonas limi</name>
    <dbReference type="NCBI Taxonomy" id="2575867"/>
    <lineage>
        <taxon>Bacteria</taxon>
        <taxon>Pseudomonadati</taxon>
        <taxon>Bacteroidota</taxon>
        <taxon>Chitinophagia</taxon>
        <taxon>Chitinophagales</taxon>
        <taxon>Chitinophagaceae</taxon>
        <taxon>Ilyomonas</taxon>
    </lineage>
</organism>
<proteinExistence type="predicted"/>
<feature type="compositionally biased region" description="Low complexity" evidence="1">
    <location>
        <begin position="206"/>
        <end position="237"/>
    </location>
</feature>
<dbReference type="OrthoDB" id="681112at2"/>
<accession>A0A4U3KU00</accession>
<dbReference type="RefSeq" id="WP_137263322.1">
    <property type="nucleotide sequence ID" value="NZ_SZQL01000017.1"/>
</dbReference>
<evidence type="ECO:0000256" key="1">
    <source>
        <dbReference type="SAM" id="MobiDB-lite"/>
    </source>
</evidence>
<keyword evidence="4" id="KW-1185">Reference proteome</keyword>
<dbReference type="EMBL" id="SZQL01000017">
    <property type="protein sequence ID" value="TKK66015.1"/>
    <property type="molecule type" value="Genomic_DNA"/>
</dbReference>
<feature type="chain" id="PRO_5020889506" description="Vitellogenin II" evidence="2">
    <location>
        <begin position="22"/>
        <end position="266"/>
    </location>
</feature>
<dbReference type="AlphaFoldDB" id="A0A4U3KU00"/>
<protein>
    <recommendedName>
        <fullName evidence="5">Vitellogenin II</fullName>
    </recommendedName>
</protein>
<evidence type="ECO:0000256" key="2">
    <source>
        <dbReference type="SAM" id="SignalP"/>
    </source>
</evidence>
<name>A0A4U3KU00_9BACT</name>
<dbReference type="Proteomes" id="UP000305848">
    <property type="component" value="Unassembled WGS sequence"/>
</dbReference>
<feature type="signal peptide" evidence="2">
    <location>
        <begin position="1"/>
        <end position="21"/>
    </location>
</feature>
<comment type="caution">
    <text evidence="3">The sequence shown here is derived from an EMBL/GenBank/DDBJ whole genome shotgun (WGS) entry which is preliminary data.</text>
</comment>
<feature type="region of interest" description="Disordered" evidence="1">
    <location>
        <begin position="182"/>
        <end position="266"/>
    </location>
</feature>
<evidence type="ECO:0000313" key="3">
    <source>
        <dbReference type="EMBL" id="TKK66015.1"/>
    </source>
</evidence>